<dbReference type="OrthoDB" id="9781521at2"/>
<evidence type="ECO:0000256" key="1">
    <source>
        <dbReference type="ARBA" id="ARBA00023015"/>
    </source>
</evidence>
<keyword evidence="2" id="KW-0238">DNA-binding</keyword>
<keyword evidence="6" id="KW-1185">Reference proteome</keyword>
<sequence>MEYITQNVARNLKRIRKNKEMSLDDVSKQTGISKSMLGQIERGVSVPTVETLGKLVSGLRVSFNSLISSEKNDIITVNKKDLAPSYISEDARYKAYEYFPYEEDRTFEVYMMDLEAHSGYLSEGHGDNTYEFLTVFTGTLTLKVDGKTYEIEAENSIRFPTNSSHEYINNGDVIVKFSVTFTWD</sequence>
<dbReference type="InterPro" id="IPR050807">
    <property type="entry name" value="TransReg_Diox_bact_type"/>
</dbReference>
<dbReference type="Gene3D" id="1.10.260.40">
    <property type="entry name" value="lambda repressor-like DNA-binding domains"/>
    <property type="match status" value="1"/>
</dbReference>
<dbReference type="Pfam" id="PF01381">
    <property type="entry name" value="HTH_3"/>
    <property type="match status" value="1"/>
</dbReference>
<proteinExistence type="predicted"/>
<evidence type="ECO:0000313" key="6">
    <source>
        <dbReference type="Proteomes" id="UP000184386"/>
    </source>
</evidence>
<protein>
    <submittedName>
        <fullName evidence="5">Transcriptional regulator, XRE family with cupin sensor</fullName>
    </submittedName>
</protein>
<dbReference type="GO" id="GO:0003700">
    <property type="term" value="F:DNA-binding transcription factor activity"/>
    <property type="evidence" value="ECO:0007669"/>
    <property type="project" value="TreeGrafter"/>
</dbReference>
<accession>A0A1M6M8L0</accession>
<dbReference type="SMART" id="SM00530">
    <property type="entry name" value="HTH_XRE"/>
    <property type="match status" value="1"/>
</dbReference>
<keyword evidence="1" id="KW-0805">Transcription regulation</keyword>
<dbReference type="Pfam" id="PF07883">
    <property type="entry name" value="Cupin_2"/>
    <property type="match status" value="1"/>
</dbReference>
<keyword evidence="3" id="KW-0804">Transcription</keyword>
<dbReference type="GO" id="GO:0003677">
    <property type="term" value="F:DNA binding"/>
    <property type="evidence" value="ECO:0007669"/>
    <property type="project" value="UniProtKB-KW"/>
</dbReference>
<dbReference type="Gene3D" id="2.60.120.10">
    <property type="entry name" value="Jelly Rolls"/>
    <property type="match status" value="1"/>
</dbReference>
<dbReference type="SUPFAM" id="SSF47413">
    <property type="entry name" value="lambda repressor-like DNA-binding domains"/>
    <property type="match status" value="1"/>
</dbReference>
<gene>
    <name evidence="5" type="ORF">SAMN02745136_00898</name>
</gene>
<dbReference type="InterPro" id="IPR013096">
    <property type="entry name" value="Cupin_2"/>
</dbReference>
<dbReference type="InterPro" id="IPR014710">
    <property type="entry name" value="RmlC-like_jellyroll"/>
</dbReference>
<evidence type="ECO:0000256" key="3">
    <source>
        <dbReference type="ARBA" id="ARBA00023163"/>
    </source>
</evidence>
<dbReference type="RefSeq" id="WP_073273341.1">
    <property type="nucleotide sequence ID" value="NZ_FRAC01000007.1"/>
</dbReference>
<dbReference type="Proteomes" id="UP000184386">
    <property type="component" value="Unassembled WGS sequence"/>
</dbReference>
<evidence type="ECO:0000256" key="2">
    <source>
        <dbReference type="ARBA" id="ARBA00023125"/>
    </source>
</evidence>
<dbReference type="InterPro" id="IPR010982">
    <property type="entry name" value="Lambda_DNA-bd_dom_sf"/>
</dbReference>
<dbReference type="PROSITE" id="PS50943">
    <property type="entry name" value="HTH_CROC1"/>
    <property type="match status" value="1"/>
</dbReference>
<evidence type="ECO:0000259" key="4">
    <source>
        <dbReference type="PROSITE" id="PS50943"/>
    </source>
</evidence>
<reference evidence="5 6" key="1">
    <citation type="submission" date="2016-11" db="EMBL/GenBank/DDBJ databases">
        <authorList>
            <person name="Jaros S."/>
            <person name="Januszkiewicz K."/>
            <person name="Wedrychowicz H."/>
        </authorList>
    </citation>
    <scope>NUCLEOTIDE SEQUENCE [LARGE SCALE GENOMIC DNA]</scope>
    <source>
        <strain evidence="5 6">DSM 15929</strain>
    </source>
</reference>
<dbReference type="GO" id="GO:0005829">
    <property type="term" value="C:cytosol"/>
    <property type="evidence" value="ECO:0007669"/>
    <property type="project" value="TreeGrafter"/>
</dbReference>
<name>A0A1M6M8L0_9FIRM</name>
<dbReference type="PANTHER" id="PTHR46797">
    <property type="entry name" value="HTH-TYPE TRANSCRIPTIONAL REGULATOR"/>
    <property type="match status" value="1"/>
</dbReference>
<dbReference type="EMBL" id="FRAC01000007">
    <property type="protein sequence ID" value="SHJ79817.1"/>
    <property type="molecule type" value="Genomic_DNA"/>
</dbReference>
<dbReference type="CDD" id="cd00093">
    <property type="entry name" value="HTH_XRE"/>
    <property type="match status" value="1"/>
</dbReference>
<dbReference type="CDD" id="cd02209">
    <property type="entry name" value="cupin_XRE_C"/>
    <property type="match status" value="1"/>
</dbReference>
<dbReference type="STRING" id="1121322.SAMN02745136_00898"/>
<organism evidence="5 6">
    <name type="scientific">Anaerocolumna jejuensis DSM 15929</name>
    <dbReference type="NCBI Taxonomy" id="1121322"/>
    <lineage>
        <taxon>Bacteria</taxon>
        <taxon>Bacillati</taxon>
        <taxon>Bacillota</taxon>
        <taxon>Clostridia</taxon>
        <taxon>Lachnospirales</taxon>
        <taxon>Lachnospiraceae</taxon>
        <taxon>Anaerocolumna</taxon>
    </lineage>
</organism>
<dbReference type="PANTHER" id="PTHR46797:SF23">
    <property type="entry name" value="HTH-TYPE TRANSCRIPTIONAL REGULATOR SUTR"/>
    <property type="match status" value="1"/>
</dbReference>
<dbReference type="AlphaFoldDB" id="A0A1M6M8L0"/>
<dbReference type="InterPro" id="IPR011051">
    <property type="entry name" value="RmlC_Cupin_sf"/>
</dbReference>
<dbReference type="InterPro" id="IPR001387">
    <property type="entry name" value="Cro/C1-type_HTH"/>
</dbReference>
<evidence type="ECO:0000313" key="5">
    <source>
        <dbReference type="EMBL" id="SHJ79817.1"/>
    </source>
</evidence>
<feature type="domain" description="HTH cro/C1-type" evidence="4">
    <location>
        <begin position="12"/>
        <end position="66"/>
    </location>
</feature>
<dbReference type="SUPFAM" id="SSF51182">
    <property type="entry name" value="RmlC-like cupins"/>
    <property type="match status" value="1"/>
</dbReference>